<evidence type="ECO:0000256" key="2">
    <source>
        <dbReference type="SAM" id="Phobius"/>
    </source>
</evidence>
<gene>
    <name evidence="3" type="ORF">ACFPJA_06240</name>
</gene>
<evidence type="ECO:0000313" key="4">
    <source>
        <dbReference type="Proteomes" id="UP001596145"/>
    </source>
</evidence>
<keyword evidence="4" id="KW-1185">Reference proteome</keyword>
<feature type="transmembrane region" description="Helical" evidence="2">
    <location>
        <begin position="374"/>
        <end position="390"/>
    </location>
</feature>
<protein>
    <submittedName>
        <fullName evidence="3">DUF3488 domain-containing protein</fullName>
    </submittedName>
</protein>
<keyword evidence="2" id="KW-1133">Transmembrane helix</keyword>
<accession>A0ABD5QQM4</accession>
<dbReference type="Proteomes" id="UP001596145">
    <property type="component" value="Unassembled WGS sequence"/>
</dbReference>
<keyword evidence="2" id="KW-0472">Membrane</keyword>
<feature type="transmembrane region" description="Helical" evidence="2">
    <location>
        <begin position="242"/>
        <end position="261"/>
    </location>
</feature>
<proteinExistence type="predicted"/>
<organism evidence="3 4">
    <name type="scientific">Halorubrum glutamatedens</name>
    <dbReference type="NCBI Taxonomy" id="2707018"/>
    <lineage>
        <taxon>Archaea</taxon>
        <taxon>Methanobacteriati</taxon>
        <taxon>Methanobacteriota</taxon>
        <taxon>Stenosarchaea group</taxon>
        <taxon>Halobacteria</taxon>
        <taxon>Halobacteriales</taxon>
        <taxon>Haloferacaceae</taxon>
        <taxon>Halorubrum</taxon>
    </lineage>
</organism>
<dbReference type="RefSeq" id="WP_122105418.1">
    <property type="nucleotide sequence ID" value="NZ_JBHSKV010000008.1"/>
</dbReference>
<keyword evidence="2" id="KW-0812">Transmembrane</keyword>
<feature type="region of interest" description="Disordered" evidence="1">
    <location>
        <begin position="81"/>
        <end position="129"/>
    </location>
</feature>
<feature type="transmembrane region" description="Helical" evidence="2">
    <location>
        <begin position="346"/>
        <end position="368"/>
    </location>
</feature>
<feature type="transmembrane region" description="Helical" evidence="2">
    <location>
        <begin position="397"/>
        <end position="415"/>
    </location>
</feature>
<comment type="caution">
    <text evidence="3">The sequence shown here is derived from an EMBL/GenBank/DDBJ whole genome shotgun (WGS) entry which is preliminary data.</text>
</comment>
<feature type="compositionally biased region" description="Basic and acidic residues" evidence="1">
    <location>
        <begin position="118"/>
        <end position="129"/>
    </location>
</feature>
<evidence type="ECO:0000313" key="3">
    <source>
        <dbReference type="EMBL" id="MFC5134316.1"/>
    </source>
</evidence>
<evidence type="ECO:0000256" key="1">
    <source>
        <dbReference type="SAM" id="MobiDB-lite"/>
    </source>
</evidence>
<reference evidence="3 4" key="1">
    <citation type="journal article" date="2019" name="Int. J. Syst. Evol. Microbiol.">
        <title>The Global Catalogue of Microorganisms (GCM) 10K type strain sequencing project: providing services to taxonomists for standard genome sequencing and annotation.</title>
        <authorList>
            <consortium name="The Broad Institute Genomics Platform"/>
            <consortium name="The Broad Institute Genome Sequencing Center for Infectious Disease"/>
            <person name="Wu L."/>
            <person name="Ma J."/>
        </authorList>
    </citation>
    <scope>NUCLEOTIDE SEQUENCE [LARGE SCALE GENOMIC DNA]</scope>
    <source>
        <strain evidence="3 4">CGMCC 1.16026</strain>
    </source>
</reference>
<name>A0ABD5QQM4_9EURY</name>
<feature type="transmembrane region" description="Helical" evidence="2">
    <location>
        <begin position="313"/>
        <end position="334"/>
    </location>
</feature>
<dbReference type="AlphaFoldDB" id="A0ABD5QQM4"/>
<feature type="transmembrane region" description="Helical" evidence="2">
    <location>
        <begin position="282"/>
        <end position="301"/>
    </location>
</feature>
<dbReference type="EMBL" id="JBHSKV010000008">
    <property type="protein sequence ID" value="MFC5134316.1"/>
    <property type="molecule type" value="Genomic_DNA"/>
</dbReference>
<sequence>MQRKTVAVALLLVVGAGLVLSGILGGTVQGPEAGDVPAESLIEIEGDYELWPYTSRSRSVYGQTLAINVVFRNDAETVERALTTDPEADWRETDEQEATDEDGRAPLVGDDNATGRTDPIENEDRSDPVRDIVEGNWENASGSNRYSYFRGPDGGTWKAVTFEVHDGTYLGTRDHIRAYESPDGAYTAVQIHEEYYDWFRLRHTVPEIDEPATRLEDEFIDDPIAAEVSREYRGIDGGRSDGWLSVIELAVLLPAVGALLRRRTREAAVETASRLRREAERHAEAAVLGVALAGAFVSVRHLGVALETAYPELAPKAIAAPLYLVIAVGLPALVVHGSRRSDPTAVFLGVVLGLGSGFVLDFAALGVAVPPGLIVHRMAVLAALGLIAVGRAEGDRSILAAGVLAWIVALALPLADVL</sequence>